<evidence type="ECO:0000313" key="2">
    <source>
        <dbReference type="Proteomes" id="UP000182977"/>
    </source>
</evidence>
<organism evidence="1 2">
    <name type="scientific">Jiangella alkaliphila</name>
    <dbReference type="NCBI Taxonomy" id="419479"/>
    <lineage>
        <taxon>Bacteria</taxon>
        <taxon>Bacillati</taxon>
        <taxon>Actinomycetota</taxon>
        <taxon>Actinomycetes</taxon>
        <taxon>Jiangellales</taxon>
        <taxon>Jiangellaceae</taxon>
        <taxon>Jiangella</taxon>
    </lineage>
</organism>
<dbReference type="SUPFAM" id="SSF53850">
    <property type="entry name" value="Periplasmic binding protein-like II"/>
    <property type="match status" value="1"/>
</dbReference>
<dbReference type="Gene3D" id="3.40.190.10">
    <property type="entry name" value="Periplasmic binding protein-like II"/>
    <property type="match status" value="2"/>
</dbReference>
<protein>
    <submittedName>
        <fullName evidence="1">Uncharacterized protein</fullName>
    </submittedName>
</protein>
<dbReference type="EMBL" id="LT629791">
    <property type="protein sequence ID" value="SDU80990.1"/>
    <property type="molecule type" value="Genomic_DNA"/>
</dbReference>
<name>A0A1H2LIZ8_9ACTN</name>
<accession>A0A1H2LIZ8</accession>
<gene>
    <name evidence="1" type="ORF">SAMN04488563_6253</name>
</gene>
<evidence type="ECO:0000313" key="1">
    <source>
        <dbReference type="EMBL" id="SDU80990.1"/>
    </source>
</evidence>
<dbReference type="Proteomes" id="UP000182977">
    <property type="component" value="Chromosome I"/>
</dbReference>
<keyword evidence="2" id="KW-1185">Reference proteome</keyword>
<dbReference type="AlphaFoldDB" id="A0A1H2LIZ8"/>
<proteinExistence type="predicted"/>
<reference evidence="2" key="1">
    <citation type="submission" date="2016-10" db="EMBL/GenBank/DDBJ databases">
        <authorList>
            <person name="Varghese N."/>
            <person name="Submissions S."/>
        </authorList>
    </citation>
    <scope>NUCLEOTIDE SEQUENCE [LARGE SCALE GENOMIC DNA]</scope>
    <source>
        <strain evidence="2">DSM 45079</strain>
    </source>
</reference>
<dbReference type="STRING" id="419479.SAMN04488563_6253"/>
<sequence>MYVPFALDAVAMATGPASTIPADDFTLADLRTLYRDGDSVTVGGTTYTPDVNIALLIPQSGSGLRQFWADQMQISATTLPAWVHDQIATLPFQENDGTLLEGNSRAIGPFSVASWIGQGNGLPGVVDRREGVDLHAINRIQPYTEATPGNEVLNPVFPVTRQVYNVAAYNEVRTGGTDASLRVAFNGPTSRSCTSTTEHPAGSGTFVSTIELYGFASLGSGCGAVLESLRAFPNG</sequence>